<feature type="domain" description="Fibrinogen C-terminal" evidence="1">
    <location>
        <begin position="1"/>
        <end position="130"/>
    </location>
</feature>
<dbReference type="Pfam" id="PF00147">
    <property type="entry name" value="Fibrinogen_C"/>
    <property type="match status" value="1"/>
</dbReference>
<evidence type="ECO:0000313" key="3">
    <source>
        <dbReference type="Proteomes" id="UP000747542"/>
    </source>
</evidence>
<dbReference type="EMBL" id="JAHLQT010012455">
    <property type="protein sequence ID" value="KAG7171359.1"/>
    <property type="molecule type" value="Genomic_DNA"/>
</dbReference>
<reference evidence="2" key="1">
    <citation type="journal article" date="2021" name="Sci. Adv.">
        <title>The American lobster genome reveals insights on longevity, neural, and immune adaptations.</title>
        <authorList>
            <person name="Polinski J.M."/>
            <person name="Zimin A.V."/>
            <person name="Clark K.F."/>
            <person name="Kohn A.B."/>
            <person name="Sadowski N."/>
            <person name="Timp W."/>
            <person name="Ptitsyn A."/>
            <person name="Khanna P."/>
            <person name="Romanova D.Y."/>
            <person name="Williams P."/>
            <person name="Greenwood S.J."/>
            <person name="Moroz L.L."/>
            <person name="Walt D.R."/>
            <person name="Bodnar A.G."/>
        </authorList>
    </citation>
    <scope>NUCLEOTIDE SEQUENCE</scope>
    <source>
        <strain evidence="2">GMGI-L3</strain>
    </source>
</reference>
<dbReference type="SUPFAM" id="SSF56496">
    <property type="entry name" value="Fibrinogen C-terminal domain-like"/>
    <property type="match status" value="1"/>
</dbReference>
<dbReference type="PROSITE" id="PS51406">
    <property type="entry name" value="FIBRINOGEN_C_2"/>
    <property type="match status" value="1"/>
</dbReference>
<dbReference type="InterPro" id="IPR050373">
    <property type="entry name" value="Fibrinogen_C-term_domain"/>
</dbReference>
<gene>
    <name evidence="2" type="primary">Fcn1-L3</name>
    <name evidence="2" type="ORF">Hamer_G013829</name>
</gene>
<proteinExistence type="predicted"/>
<dbReference type="InterPro" id="IPR014716">
    <property type="entry name" value="Fibrinogen_a/b/g_C_1"/>
</dbReference>
<dbReference type="InterPro" id="IPR036056">
    <property type="entry name" value="Fibrinogen-like_C"/>
</dbReference>
<organism evidence="2 3">
    <name type="scientific">Homarus americanus</name>
    <name type="common">American lobster</name>
    <dbReference type="NCBI Taxonomy" id="6706"/>
    <lineage>
        <taxon>Eukaryota</taxon>
        <taxon>Metazoa</taxon>
        <taxon>Ecdysozoa</taxon>
        <taxon>Arthropoda</taxon>
        <taxon>Crustacea</taxon>
        <taxon>Multicrustacea</taxon>
        <taxon>Malacostraca</taxon>
        <taxon>Eumalacostraca</taxon>
        <taxon>Eucarida</taxon>
        <taxon>Decapoda</taxon>
        <taxon>Pleocyemata</taxon>
        <taxon>Astacidea</taxon>
        <taxon>Nephropoidea</taxon>
        <taxon>Nephropidae</taxon>
        <taxon>Homarus</taxon>
    </lineage>
</organism>
<dbReference type="Gene3D" id="4.10.530.10">
    <property type="entry name" value="Gamma-fibrinogen Carboxyl Terminal Fragment, domain 2"/>
    <property type="match status" value="1"/>
</dbReference>
<dbReference type="InterPro" id="IPR002181">
    <property type="entry name" value="Fibrinogen_a/b/g_C_dom"/>
</dbReference>
<keyword evidence="3" id="KW-1185">Reference proteome</keyword>
<protein>
    <submittedName>
        <fullName evidence="2">Ficolin-1-like 3</fullName>
    </submittedName>
</protein>
<dbReference type="Proteomes" id="UP000747542">
    <property type="component" value="Unassembled WGS sequence"/>
</dbReference>
<dbReference type="PANTHER" id="PTHR19143">
    <property type="entry name" value="FIBRINOGEN/TENASCIN/ANGIOPOEITIN"/>
    <property type="match status" value="1"/>
</dbReference>
<evidence type="ECO:0000313" key="2">
    <source>
        <dbReference type="EMBL" id="KAG7171359.1"/>
    </source>
</evidence>
<comment type="caution">
    <text evidence="2">The sequence shown here is derived from an EMBL/GenBank/DDBJ whole genome shotgun (WGS) entry which is preliminary data.</text>
</comment>
<sequence>MTNTRFYSLRMDFQLTSGELKWGEWDTFKVNNEASRYDLDLYSYNGMSTINSCFSQGSFSTYNYDNDANTEKNCARESMGGWWYGNCGDLHPTTPYTPSGQLNITCSHVINNKRVAMLGPWLQMKMRPTICNDNVKAVYFNGYTCQSHND</sequence>
<name>A0A8J5KG32_HOMAM</name>
<dbReference type="GO" id="GO:0005615">
    <property type="term" value="C:extracellular space"/>
    <property type="evidence" value="ECO:0007669"/>
    <property type="project" value="TreeGrafter"/>
</dbReference>
<evidence type="ECO:0000259" key="1">
    <source>
        <dbReference type="PROSITE" id="PS51406"/>
    </source>
</evidence>
<dbReference type="Gene3D" id="3.90.215.10">
    <property type="entry name" value="Gamma Fibrinogen, chain A, domain 1"/>
    <property type="match status" value="1"/>
</dbReference>
<dbReference type="AlphaFoldDB" id="A0A8J5KG32"/>
<accession>A0A8J5KG32</accession>